<feature type="compositionally biased region" description="Basic residues" evidence="1">
    <location>
        <begin position="56"/>
        <end position="65"/>
    </location>
</feature>
<feature type="region of interest" description="Disordered" evidence="1">
    <location>
        <begin position="186"/>
        <end position="222"/>
    </location>
</feature>
<dbReference type="EMBL" id="KN819343">
    <property type="protein sequence ID" value="KIJ14427.1"/>
    <property type="molecule type" value="Genomic_DNA"/>
</dbReference>
<accession>A0A0C9U4P4</accession>
<feature type="region of interest" description="Disordered" evidence="1">
    <location>
        <begin position="392"/>
        <end position="452"/>
    </location>
</feature>
<feature type="region of interest" description="Disordered" evidence="1">
    <location>
        <begin position="33"/>
        <end position="68"/>
    </location>
</feature>
<dbReference type="HOGENOM" id="CLU_009892_0_0_1"/>
<feature type="compositionally biased region" description="Polar residues" evidence="1">
    <location>
        <begin position="260"/>
        <end position="271"/>
    </location>
</feature>
<dbReference type="Proteomes" id="UP000053647">
    <property type="component" value="Unassembled WGS sequence"/>
</dbReference>
<sequence>MSYPSLQNGHAPVSTIPNYGHFPAFSLTQPVSKVFPQPQKSPSTSGPSGSTSFKAPAHKHAHHLHSIPPREKSTRTLIIDHMLWVHGRTRSAQARAELGMTDLTGGPLSPNYCFRERPEQYEEEEEIGSDGESIETLKARGAAGPGHAHSEDEDARMQGQNLALARNLRLRAIALEKVVTSMLDQPPPIHPVLDDELHSPPTSPQRSEFHSTPKASHPHTLPNGVRLRLALGTLINDLFSRQAPTEPYRHHHHPPPIIVSTRNSDQGSSDPLSPGSPVLPTPSPHPSIGTSSHSSGGVTGTLPPSLFLLSSISGAVGPQPLSSNSMASRTPPVLNMSGQHNVQRRIPPVPTSRVRGLYMAGVDPLTANSPPALRCPRHLHTSCEICVEAKSPAKAPGGPPRGRGASASAWGGEATSRPPQIGSGKSMGGSGGGVTGWQDGSGIGSGLAQPGINGSVLRRKSKWLHQDMEDDPGHAGSGAGNIRLSELIPRFLRLSALVAMELGQELWDEEPERDFQGERSSVETPFLTPGSPESPFQTRKSQSEGEVAPLRPSREWYLLFAGLLTRAALEGYLTGGWRGPDAAACLLSVGLGISDDASTSDDEDNGDSMFEWFEPDDLPTLKEAALVMFPALRATAGGIPLRRENAEAEFEAEMTERLRRFYAIPSLTPDLSTHMEDLAWHYPAEPVERVAVRFCEAIAKWRGKPELEGHKKKVKEPATPGISSMTIESLVHSNPTSPSTGAFPVQSSPPKPKRPSIEHYFILPQPLTSRKRRRSVDDGDRFRKRVH</sequence>
<feature type="compositionally biased region" description="Gly residues" evidence="1">
    <location>
        <begin position="425"/>
        <end position="445"/>
    </location>
</feature>
<keyword evidence="3" id="KW-1185">Reference proteome</keyword>
<dbReference type="OrthoDB" id="2534923at2759"/>
<name>A0A0C9U4P4_PAXIN</name>
<feature type="region of interest" description="Disordered" evidence="1">
    <location>
        <begin position="245"/>
        <end position="299"/>
    </location>
</feature>
<evidence type="ECO:0000313" key="3">
    <source>
        <dbReference type="Proteomes" id="UP000053647"/>
    </source>
</evidence>
<proteinExistence type="predicted"/>
<protein>
    <submittedName>
        <fullName evidence="2">Uncharacterized protein</fullName>
    </submittedName>
</protein>
<feature type="region of interest" description="Disordered" evidence="1">
    <location>
        <begin position="509"/>
        <end position="547"/>
    </location>
</feature>
<feature type="compositionally biased region" description="Polar residues" evidence="1">
    <location>
        <begin position="731"/>
        <end position="748"/>
    </location>
</feature>
<evidence type="ECO:0000313" key="2">
    <source>
        <dbReference type="EMBL" id="KIJ14427.1"/>
    </source>
</evidence>
<feature type="compositionally biased region" description="Low complexity" evidence="1">
    <location>
        <begin position="286"/>
        <end position="299"/>
    </location>
</feature>
<evidence type="ECO:0000256" key="1">
    <source>
        <dbReference type="SAM" id="MobiDB-lite"/>
    </source>
</evidence>
<reference evidence="3" key="2">
    <citation type="submission" date="2015-01" db="EMBL/GenBank/DDBJ databases">
        <title>Evolutionary Origins and Diversification of the Mycorrhizal Mutualists.</title>
        <authorList>
            <consortium name="DOE Joint Genome Institute"/>
            <consortium name="Mycorrhizal Genomics Consortium"/>
            <person name="Kohler A."/>
            <person name="Kuo A."/>
            <person name="Nagy L.G."/>
            <person name="Floudas D."/>
            <person name="Copeland A."/>
            <person name="Barry K.W."/>
            <person name="Cichocki N."/>
            <person name="Veneault-Fourrey C."/>
            <person name="LaButti K."/>
            <person name="Lindquist E.A."/>
            <person name="Lipzen A."/>
            <person name="Lundell T."/>
            <person name="Morin E."/>
            <person name="Murat C."/>
            <person name="Riley R."/>
            <person name="Ohm R."/>
            <person name="Sun H."/>
            <person name="Tunlid A."/>
            <person name="Henrissat B."/>
            <person name="Grigoriev I.V."/>
            <person name="Hibbett D.S."/>
            <person name="Martin F."/>
        </authorList>
    </citation>
    <scope>NUCLEOTIDE SEQUENCE [LARGE SCALE GENOMIC DNA]</scope>
    <source>
        <strain evidence="3">ATCC 200175</strain>
    </source>
</reference>
<organism evidence="2 3">
    <name type="scientific">Paxillus involutus ATCC 200175</name>
    <dbReference type="NCBI Taxonomy" id="664439"/>
    <lineage>
        <taxon>Eukaryota</taxon>
        <taxon>Fungi</taxon>
        <taxon>Dikarya</taxon>
        <taxon>Basidiomycota</taxon>
        <taxon>Agaricomycotina</taxon>
        <taxon>Agaricomycetes</taxon>
        <taxon>Agaricomycetidae</taxon>
        <taxon>Boletales</taxon>
        <taxon>Paxilineae</taxon>
        <taxon>Paxillaceae</taxon>
        <taxon>Paxillus</taxon>
    </lineage>
</organism>
<reference evidence="2 3" key="1">
    <citation type="submission" date="2014-06" db="EMBL/GenBank/DDBJ databases">
        <authorList>
            <consortium name="DOE Joint Genome Institute"/>
            <person name="Kuo A."/>
            <person name="Kohler A."/>
            <person name="Nagy L.G."/>
            <person name="Floudas D."/>
            <person name="Copeland A."/>
            <person name="Barry K.W."/>
            <person name="Cichocki N."/>
            <person name="Veneault-Fourrey C."/>
            <person name="LaButti K."/>
            <person name="Lindquist E.A."/>
            <person name="Lipzen A."/>
            <person name="Lundell T."/>
            <person name="Morin E."/>
            <person name="Murat C."/>
            <person name="Sun H."/>
            <person name="Tunlid A."/>
            <person name="Henrissat B."/>
            <person name="Grigoriev I.V."/>
            <person name="Hibbett D.S."/>
            <person name="Martin F."/>
            <person name="Nordberg H.P."/>
            <person name="Cantor M.N."/>
            <person name="Hua S.X."/>
        </authorList>
    </citation>
    <scope>NUCLEOTIDE SEQUENCE [LARGE SCALE GENOMIC DNA]</scope>
    <source>
        <strain evidence="2 3">ATCC 200175</strain>
    </source>
</reference>
<feature type="region of interest" description="Disordered" evidence="1">
    <location>
        <begin position="731"/>
        <end position="787"/>
    </location>
</feature>
<gene>
    <name evidence="2" type="ORF">PAXINDRAFT_176761</name>
</gene>
<dbReference type="AlphaFoldDB" id="A0A0C9U4P4"/>
<feature type="compositionally biased region" description="Low complexity" evidence="1">
    <location>
        <begin position="41"/>
        <end position="52"/>
    </location>
</feature>
<feature type="compositionally biased region" description="Low complexity" evidence="1">
    <location>
        <begin position="392"/>
        <end position="414"/>
    </location>
</feature>